<reference evidence="2 3" key="1">
    <citation type="submission" date="2022-09" db="EMBL/GenBank/DDBJ databases">
        <authorList>
            <person name="Han X.L."/>
            <person name="Wang Q."/>
            <person name="Lu T."/>
        </authorList>
    </citation>
    <scope>NUCLEOTIDE SEQUENCE [LARGE SCALE GENOMIC DNA]</scope>
    <source>
        <strain evidence="2 3">WQ 127069</strain>
    </source>
</reference>
<evidence type="ECO:0000313" key="2">
    <source>
        <dbReference type="EMBL" id="MCU6793022.1"/>
    </source>
</evidence>
<dbReference type="Gene3D" id="3.20.20.190">
    <property type="entry name" value="Phosphatidylinositol (PI) phosphodiesterase"/>
    <property type="match status" value="1"/>
</dbReference>
<dbReference type="PANTHER" id="PTHR46211">
    <property type="entry name" value="GLYCEROPHOSPHORYL DIESTER PHOSPHODIESTERASE"/>
    <property type="match status" value="1"/>
</dbReference>
<name>A0ABT2UEF2_9BACL</name>
<dbReference type="InterPro" id="IPR030395">
    <property type="entry name" value="GP_PDE_dom"/>
</dbReference>
<protein>
    <submittedName>
        <fullName evidence="2">Glycerophosphodiester phosphodiesterase family protein</fullName>
    </submittedName>
</protein>
<organism evidence="2 3">
    <name type="scientific">Paenibacillus baimaensis</name>
    <dbReference type="NCBI Taxonomy" id="2982185"/>
    <lineage>
        <taxon>Bacteria</taxon>
        <taxon>Bacillati</taxon>
        <taxon>Bacillota</taxon>
        <taxon>Bacilli</taxon>
        <taxon>Bacillales</taxon>
        <taxon>Paenibacillaceae</taxon>
        <taxon>Paenibacillus</taxon>
    </lineage>
</organism>
<dbReference type="PANTHER" id="PTHR46211:SF1">
    <property type="entry name" value="GLYCEROPHOSPHODIESTER PHOSPHODIESTERASE, CYTOPLASMIC"/>
    <property type="match status" value="1"/>
</dbReference>
<dbReference type="InterPro" id="IPR017946">
    <property type="entry name" value="PLC-like_Pdiesterase_TIM-brl"/>
</dbReference>
<keyword evidence="3" id="KW-1185">Reference proteome</keyword>
<gene>
    <name evidence="2" type="ORF">OB236_12920</name>
</gene>
<dbReference type="Pfam" id="PF03009">
    <property type="entry name" value="GDPD"/>
    <property type="match status" value="1"/>
</dbReference>
<dbReference type="SUPFAM" id="SSF51695">
    <property type="entry name" value="PLC-like phosphodiesterases"/>
    <property type="match status" value="1"/>
</dbReference>
<sequence>MKTNRVLNIAHRGASGYAPENTLAAFARAIAMNADYLELDVQLSRDGRLVVIHDQTVDRTSDGTGRVVDLTLEQLREVDAGSWFNKKFTGERIPTLAEVLHLSRGKAGLLIEIKWASMYPGIEHKLADELIAHGLDNPNASGIIIQSFDQESLKRFHAILPNVPIGVLVENQKDLVTNKLAELAAFADYINPYMGLATKEIVEDIHSQGMKVCLWTVRSPGAVKPLLELGVDGLISDYPDYIRG</sequence>
<proteinExistence type="predicted"/>
<dbReference type="EMBL" id="JAOQIO010000036">
    <property type="protein sequence ID" value="MCU6793022.1"/>
    <property type="molecule type" value="Genomic_DNA"/>
</dbReference>
<evidence type="ECO:0000259" key="1">
    <source>
        <dbReference type="PROSITE" id="PS51704"/>
    </source>
</evidence>
<feature type="domain" description="GP-PDE" evidence="1">
    <location>
        <begin position="6"/>
        <end position="244"/>
    </location>
</feature>
<dbReference type="PROSITE" id="PS51704">
    <property type="entry name" value="GP_PDE"/>
    <property type="match status" value="1"/>
</dbReference>
<evidence type="ECO:0000313" key="3">
    <source>
        <dbReference type="Proteomes" id="UP001652445"/>
    </source>
</evidence>
<accession>A0ABT2UEF2</accession>
<comment type="caution">
    <text evidence="2">The sequence shown here is derived from an EMBL/GenBank/DDBJ whole genome shotgun (WGS) entry which is preliminary data.</text>
</comment>
<dbReference type="Proteomes" id="UP001652445">
    <property type="component" value="Unassembled WGS sequence"/>
</dbReference>